<feature type="domain" description="BEACH" evidence="6">
    <location>
        <begin position="682"/>
        <end position="973"/>
    </location>
</feature>
<dbReference type="Proteomes" id="UP001150062">
    <property type="component" value="Unassembled WGS sequence"/>
</dbReference>
<feature type="repeat" description="WD" evidence="3">
    <location>
        <begin position="1164"/>
        <end position="1205"/>
    </location>
</feature>
<dbReference type="CDD" id="cd01201">
    <property type="entry name" value="PH_BEACH"/>
    <property type="match status" value="1"/>
</dbReference>
<evidence type="ECO:0000256" key="2">
    <source>
        <dbReference type="ARBA" id="ARBA00022737"/>
    </source>
</evidence>
<evidence type="ECO:0000313" key="8">
    <source>
        <dbReference type="EMBL" id="KAJ6252193.1"/>
    </source>
</evidence>
<dbReference type="InterPro" id="IPR036372">
    <property type="entry name" value="BEACH_dom_sf"/>
</dbReference>
<dbReference type="Gene3D" id="2.130.10.10">
    <property type="entry name" value="YVTN repeat-like/Quinoprotein amine dehydrogenase"/>
    <property type="match status" value="1"/>
</dbReference>
<dbReference type="InterPro" id="IPR000409">
    <property type="entry name" value="BEACH_dom"/>
</dbReference>
<evidence type="ECO:0000256" key="3">
    <source>
        <dbReference type="PROSITE-ProRule" id="PRU00221"/>
    </source>
</evidence>
<feature type="compositionally biased region" description="Low complexity" evidence="5">
    <location>
        <begin position="1073"/>
        <end position="1099"/>
    </location>
</feature>
<evidence type="ECO:0000256" key="5">
    <source>
        <dbReference type="SAM" id="MobiDB-lite"/>
    </source>
</evidence>
<feature type="domain" description="BEACH-type PH" evidence="7">
    <location>
        <begin position="564"/>
        <end position="670"/>
    </location>
</feature>
<dbReference type="Pfam" id="PF20426">
    <property type="entry name" value="NBCH_WD40"/>
    <property type="match status" value="1"/>
</dbReference>
<dbReference type="InterPro" id="IPR050865">
    <property type="entry name" value="BEACH_Domain"/>
</dbReference>
<evidence type="ECO:0000256" key="1">
    <source>
        <dbReference type="ARBA" id="ARBA00022574"/>
    </source>
</evidence>
<feature type="compositionally biased region" description="Basic and acidic residues" evidence="5">
    <location>
        <begin position="512"/>
        <end position="523"/>
    </location>
</feature>
<dbReference type="PANTHER" id="PTHR13743">
    <property type="entry name" value="BEIGE/BEACH-RELATED"/>
    <property type="match status" value="1"/>
</dbReference>
<evidence type="ECO:0000256" key="4">
    <source>
        <dbReference type="SAM" id="Coils"/>
    </source>
</evidence>
<gene>
    <name evidence="8" type="ORF">M0813_14343</name>
</gene>
<keyword evidence="4" id="KW-0175">Coiled coil</keyword>
<evidence type="ECO:0000259" key="6">
    <source>
        <dbReference type="PROSITE" id="PS50197"/>
    </source>
</evidence>
<dbReference type="SUPFAM" id="SSF81837">
    <property type="entry name" value="BEACH domain"/>
    <property type="match status" value="1"/>
</dbReference>
<dbReference type="CDD" id="cd06071">
    <property type="entry name" value="Beach"/>
    <property type="match status" value="1"/>
</dbReference>
<accession>A0ABQ8Z5Y3</accession>
<dbReference type="InterPro" id="IPR015943">
    <property type="entry name" value="WD40/YVTN_repeat-like_dom_sf"/>
</dbReference>
<reference evidence="8" key="1">
    <citation type="submission" date="2022-08" db="EMBL/GenBank/DDBJ databases">
        <title>Novel sulfate-reducing endosymbionts in the free-living metamonad Anaeramoeba.</title>
        <authorList>
            <person name="Jerlstrom-Hultqvist J."/>
            <person name="Cepicka I."/>
            <person name="Gallot-Lavallee L."/>
            <person name="Salas-Leiva D."/>
            <person name="Curtis B.A."/>
            <person name="Zahonova K."/>
            <person name="Pipaliya S."/>
            <person name="Dacks J."/>
            <person name="Roger A.J."/>
        </authorList>
    </citation>
    <scope>NUCLEOTIDE SEQUENCE</scope>
    <source>
        <strain evidence="8">Schooner1</strain>
    </source>
</reference>
<dbReference type="PROSITE" id="PS50294">
    <property type="entry name" value="WD_REPEATS_REGION"/>
    <property type="match status" value="1"/>
</dbReference>
<keyword evidence="1 3" id="KW-0853">WD repeat</keyword>
<protein>
    <submittedName>
        <fullName evidence="8">Beige/beach-related</fullName>
    </submittedName>
</protein>
<dbReference type="InterPro" id="IPR011993">
    <property type="entry name" value="PH-like_dom_sf"/>
</dbReference>
<keyword evidence="9" id="KW-1185">Reference proteome</keyword>
<dbReference type="SMART" id="SM01026">
    <property type="entry name" value="Beach"/>
    <property type="match status" value="1"/>
</dbReference>
<comment type="caution">
    <text evidence="8">The sequence shown here is derived from an EMBL/GenBank/DDBJ whole genome shotgun (WGS) entry which is preliminary data.</text>
</comment>
<dbReference type="PANTHER" id="PTHR13743:SF112">
    <property type="entry name" value="BEACH DOMAIN-CONTAINING PROTEIN"/>
    <property type="match status" value="1"/>
</dbReference>
<dbReference type="EMBL" id="JAOAOG010000047">
    <property type="protein sequence ID" value="KAJ6252193.1"/>
    <property type="molecule type" value="Genomic_DNA"/>
</dbReference>
<organism evidence="8 9">
    <name type="scientific">Anaeramoeba flamelloides</name>
    <dbReference type="NCBI Taxonomy" id="1746091"/>
    <lineage>
        <taxon>Eukaryota</taxon>
        <taxon>Metamonada</taxon>
        <taxon>Anaeramoebidae</taxon>
        <taxon>Anaeramoeba</taxon>
    </lineage>
</organism>
<name>A0ABQ8Z5Y3_9EUKA</name>
<feature type="coiled-coil region" evidence="4">
    <location>
        <begin position="308"/>
        <end position="367"/>
    </location>
</feature>
<evidence type="ECO:0000259" key="7">
    <source>
        <dbReference type="PROSITE" id="PS51783"/>
    </source>
</evidence>
<dbReference type="InterPro" id="IPR036322">
    <property type="entry name" value="WD40_repeat_dom_sf"/>
</dbReference>
<dbReference type="Pfam" id="PF14844">
    <property type="entry name" value="PH_BEACH"/>
    <property type="match status" value="1"/>
</dbReference>
<evidence type="ECO:0000313" key="9">
    <source>
        <dbReference type="Proteomes" id="UP001150062"/>
    </source>
</evidence>
<dbReference type="SMART" id="SM00320">
    <property type="entry name" value="WD40"/>
    <property type="match status" value="3"/>
</dbReference>
<dbReference type="Gene3D" id="1.10.1540.10">
    <property type="entry name" value="BEACH domain"/>
    <property type="match status" value="1"/>
</dbReference>
<feature type="compositionally biased region" description="Acidic residues" evidence="5">
    <location>
        <begin position="498"/>
        <end position="511"/>
    </location>
</feature>
<feature type="repeat" description="WD" evidence="3">
    <location>
        <begin position="1216"/>
        <end position="1257"/>
    </location>
</feature>
<dbReference type="Gene3D" id="2.30.29.30">
    <property type="entry name" value="Pleckstrin-homology domain (PH domain)/Phosphotyrosine-binding domain (PTB)"/>
    <property type="match status" value="1"/>
</dbReference>
<proteinExistence type="predicted"/>
<dbReference type="PROSITE" id="PS50082">
    <property type="entry name" value="WD_REPEATS_2"/>
    <property type="match status" value="2"/>
</dbReference>
<dbReference type="InterPro" id="IPR046851">
    <property type="entry name" value="NBCH_WD40"/>
</dbReference>
<dbReference type="SUPFAM" id="SSF50978">
    <property type="entry name" value="WD40 repeat-like"/>
    <property type="match status" value="1"/>
</dbReference>
<dbReference type="SUPFAM" id="SSF50729">
    <property type="entry name" value="PH domain-like"/>
    <property type="match status" value="1"/>
</dbReference>
<dbReference type="Pfam" id="PF02138">
    <property type="entry name" value="Beach"/>
    <property type="match status" value="1"/>
</dbReference>
<dbReference type="InterPro" id="IPR023362">
    <property type="entry name" value="PH-BEACH_dom"/>
</dbReference>
<dbReference type="InterPro" id="IPR001680">
    <property type="entry name" value="WD40_rpt"/>
</dbReference>
<feature type="compositionally biased region" description="Low complexity" evidence="5">
    <location>
        <begin position="540"/>
        <end position="557"/>
    </location>
</feature>
<dbReference type="PROSITE" id="PS51783">
    <property type="entry name" value="PH_BEACH"/>
    <property type="match status" value="1"/>
</dbReference>
<keyword evidence="2" id="KW-0677">Repeat</keyword>
<sequence length="1374" mass="161887">MNQENLHIFTKIKNWKSKLISLFDRNYLNKFQEKNILLNQQKQKYFEINLKENNNDDDGIIKYTNFEIENENENKNKNGKGRGKNKNNFNEKEIDQKIEEGKIVIENKNEFNNIKKKKGGNEEKIEKAIPKANNKIIDLSIIISKIIKKRNISFYNITSSINHGNENAKQNGKENFNVNKRERHNKGKREKKFEMIIEDEFQIINQIKKKRGGTVNRKGNEIRNRQSKELKILKISIMNYIINNLKIFSKLFKNSKNKSLIINNKKKIINQLDEIINNILLKKNDWFKIFENLKKIYQEYKLYKFQNIKKYFEEIENNLKMNDKLRKNIEKNNGFRNKKKTYLEKEMGQLTGTKNEMEEEKEKEKVKEIVGENDYFKIFEEEWKLINRKMETRIKINQNIWRKIFRGLSNEKGAWGKSNKERKIHFKISKNEDSLRRRKRIKINHDFKTYHNKNYQSLVGDFTEEKKPIKNYNESPLLKENFSVTSFNTLEELNDLSSDFDDNTDENDVDIDIGHGDENENKNKNKSMRSNSKNKKNENKTINNKNNTNSNNNTNNSNHKDNTKIKKLVIEKINAKLIFPLITIPGNFIITNKSLEFDVDYINLAKEQKMEMKEKKVKHRYIWPWEQIFSIYPRRHLLKYSAIELFMKNGKNYFINYQTSDRNRILKKIFSLKYTNFEINYIDPRKILKKYNYTQKWIDRKISNFEYLMRLNTIAGRSYNDISQYHVFPWILQDYTSKTIDLNDHKIYRDLSKPIGALNEKGLKKARTNFEFAKKELQIPPFLYGSHYSSGAVPLFFLIRLEPFTALSLRQQGGNFDHPDRLFFSIPNTWKNCLEGSGDFKELTPEFFYLPEFLINSNNFDFGKRQNDSKVNDVELPPWANGSPEEFIRIHRQALESEYVSEHLNEWIDLIFGYKQRGKEADKADNVFYYLTYEGAVDIDKISDPIKKKAIITQIEYFGQTPIQLFKKSHPKRKLLNNENKNNNNNLSSTKTYLPKEMQLNLKKLNFDFPFSIEASVSKQSIVFLSFLKLSKQYHFILIDNNRKLFRKLKIQLNNQKINILNNTIKKIEKNNNKNNSNNKNNTNNPNNNNANFNNKNNSNKISLNKKSLMISKDRIGPTFSIQIKNFQNCFAKTNDSKFLFASGFWTNSIYVISIKNSINLQTINKHNDLITCLAIDEKNEYLVSGSKDTTARIYKINLKEKKKTQIVKIASEIILYGHDDVINCVDVNTEFNLVVTGSDDHNLIIHNLFDGKYVMSIKNDCPVTLVKILYIHSKIILFSPKDRLIKIFTLNGKLLSQLNAELDIKYWVFSKDQSLLFAANGFGTIKIIQIETLSILKKESIGKKISSLAISENANVLLIGLNNGKVKVFTYSH</sequence>
<feature type="region of interest" description="Disordered" evidence="5">
    <location>
        <begin position="498"/>
        <end position="560"/>
    </location>
</feature>
<dbReference type="PROSITE" id="PS50197">
    <property type="entry name" value="BEACH"/>
    <property type="match status" value="1"/>
</dbReference>
<feature type="region of interest" description="Disordered" evidence="5">
    <location>
        <begin position="1070"/>
        <end position="1099"/>
    </location>
</feature>